<feature type="transmembrane region" description="Helical" evidence="2">
    <location>
        <begin position="621"/>
        <end position="640"/>
    </location>
</feature>
<evidence type="ECO:0000313" key="4">
    <source>
        <dbReference type="EMBL" id="ABF42318.1"/>
    </source>
</evidence>
<reference evidence="4 5" key="1">
    <citation type="journal article" date="2009" name="Appl. Environ. Microbiol.">
        <title>Three genomes from the phylum Acidobacteria provide insight into the lifestyles of these microorganisms in soils.</title>
        <authorList>
            <person name="Ward N.L."/>
            <person name="Challacombe J.F."/>
            <person name="Janssen P.H."/>
            <person name="Henrissat B."/>
            <person name="Coutinho P.M."/>
            <person name="Wu M."/>
            <person name="Xie G."/>
            <person name="Haft D.H."/>
            <person name="Sait M."/>
            <person name="Badger J."/>
            <person name="Barabote R.D."/>
            <person name="Bradley B."/>
            <person name="Brettin T.S."/>
            <person name="Brinkac L.M."/>
            <person name="Bruce D."/>
            <person name="Creasy T."/>
            <person name="Daugherty S.C."/>
            <person name="Davidsen T.M."/>
            <person name="DeBoy R.T."/>
            <person name="Detter J.C."/>
            <person name="Dodson R.J."/>
            <person name="Durkin A.S."/>
            <person name="Ganapathy A."/>
            <person name="Gwinn-Giglio M."/>
            <person name="Han C.S."/>
            <person name="Khouri H."/>
            <person name="Kiss H."/>
            <person name="Kothari S.P."/>
            <person name="Madupu R."/>
            <person name="Nelson K.E."/>
            <person name="Nelson W.C."/>
            <person name="Paulsen I."/>
            <person name="Penn K."/>
            <person name="Ren Q."/>
            <person name="Rosovitz M.J."/>
            <person name="Selengut J.D."/>
            <person name="Shrivastava S."/>
            <person name="Sullivan S.A."/>
            <person name="Tapia R."/>
            <person name="Thompson L.S."/>
            <person name="Watkins K.L."/>
            <person name="Yang Q."/>
            <person name="Yu C."/>
            <person name="Zafar N."/>
            <person name="Zhou L."/>
            <person name="Kuske C.R."/>
        </authorList>
    </citation>
    <scope>NUCLEOTIDE SEQUENCE [LARGE SCALE GENOMIC DNA]</scope>
    <source>
        <strain evidence="4 5">Ellin345</strain>
    </source>
</reference>
<evidence type="ECO:0000256" key="2">
    <source>
        <dbReference type="SAM" id="Phobius"/>
    </source>
</evidence>
<dbReference type="KEGG" id="aba:Acid345_3317"/>
<organism evidence="4 5">
    <name type="scientific">Koribacter versatilis (strain Ellin345)</name>
    <dbReference type="NCBI Taxonomy" id="204669"/>
    <lineage>
        <taxon>Bacteria</taxon>
        <taxon>Pseudomonadati</taxon>
        <taxon>Acidobacteriota</taxon>
        <taxon>Terriglobia</taxon>
        <taxon>Terriglobales</taxon>
        <taxon>Candidatus Korobacteraceae</taxon>
        <taxon>Candidatus Korobacter</taxon>
    </lineage>
</organism>
<evidence type="ECO:0000256" key="3">
    <source>
        <dbReference type="SAM" id="SignalP"/>
    </source>
</evidence>
<feature type="signal peptide" evidence="3">
    <location>
        <begin position="1"/>
        <end position="30"/>
    </location>
</feature>
<keyword evidence="3" id="KW-0732">Signal</keyword>
<dbReference type="eggNOG" id="ENOG5033TIU">
    <property type="taxonomic scope" value="Bacteria"/>
</dbReference>
<name>Q1ILD2_KORVE</name>
<dbReference type="STRING" id="204669.Acid345_3317"/>
<dbReference type="Proteomes" id="UP000002432">
    <property type="component" value="Chromosome"/>
</dbReference>
<keyword evidence="5" id="KW-1185">Reference proteome</keyword>
<dbReference type="HOGENOM" id="CLU_423774_0_0_0"/>
<protein>
    <recommendedName>
        <fullName evidence="6">EF-hand domain-containing protein</fullName>
    </recommendedName>
</protein>
<feature type="chain" id="PRO_5004191367" description="EF-hand domain-containing protein" evidence="3">
    <location>
        <begin position="31"/>
        <end position="646"/>
    </location>
</feature>
<proteinExistence type="predicted"/>
<accession>Q1ILD2</accession>
<keyword evidence="2" id="KW-0812">Transmembrane</keyword>
<evidence type="ECO:0000313" key="5">
    <source>
        <dbReference type="Proteomes" id="UP000002432"/>
    </source>
</evidence>
<sequence length="646" mass="73423">MYHVAVQALLRTASRLVFAFLIFFLSAAFAQTAVLPFQSEVAPDASGRLSFEGRSWWPRAKALKEGESLKVDARGDRSANAIVKRDGGDIVEAIDETGTASDPWNQVSTIYLVSYKGTGVVDRMVAYYDTDHDGKADEMEIRYYESGVLRYGLFGENFDGNGIPVFELRHWEYFEGGTRNYRKGNALIYYNKYDAATRSWMAWGECPFAFSDATHRGTSDSVVRLSVVPEKSLTGDDPDFANNLDGYRSSVSPSPADMVVGNVRLSYRLEPSAQSTHFTFGFTMFGDAPAAGAMTAHTLPLRPPPQTVYRPERERALQVALAYPAQQTGFTWDETGQVDRWEGQFWTWDRRPIQNTGGPTQRWNLRHEYSDKASESRQLYYSPLDRRIHLFGAVESWIEVGHLVNDRKDLEIRAWDADHDGFLDTWEVFEGGNAQQARTFTVSGAQNQMLALDREALGKLYFEEVLPKVISEDESLIGKLRSFAEDRTAESYLRAATNEPSPERKRLLLDSSREVYFLRAMKAARERNATRDLPGRPFVSEPGRRTSPTTSEWMRHPRYSYWRWREVKKQHSSEESVRYWDCEVRIRKIEQAYGSGDFAAVEADLAPLFAALPPPVRHSSVSLWLLVGMVLAVAYLLFSLRRPSRV</sequence>
<dbReference type="AlphaFoldDB" id="Q1ILD2"/>
<keyword evidence="2" id="KW-1133">Transmembrane helix</keyword>
<evidence type="ECO:0008006" key="6">
    <source>
        <dbReference type="Google" id="ProtNLM"/>
    </source>
</evidence>
<feature type="region of interest" description="Disordered" evidence="1">
    <location>
        <begin position="532"/>
        <end position="551"/>
    </location>
</feature>
<dbReference type="EMBL" id="CP000360">
    <property type="protein sequence ID" value="ABF42318.1"/>
    <property type="molecule type" value="Genomic_DNA"/>
</dbReference>
<dbReference type="EnsemblBacteria" id="ABF42318">
    <property type="protein sequence ID" value="ABF42318"/>
    <property type="gene ID" value="Acid345_3317"/>
</dbReference>
<keyword evidence="2" id="KW-0472">Membrane</keyword>
<gene>
    <name evidence="4" type="ordered locus">Acid345_3317</name>
</gene>
<evidence type="ECO:0000256" key="1">
    <source>
        <dbReference type="SAM" id="MobiDB-lite"/>
    </source>
</evidence>